<dbReference type="STRING" id="1121884.SAMN02745131_01834"/>
<dbReference type="PANTHER" id="PTHR10742:SF410">
    <property type="entry name" value="LYSINE-SPECIFIC HISTONE DEMETHYLASE 2"/>
    <property type="match status" value="1"/>
</dbReference>
<dbReference type="OrthoDB" id="56323at2"/>
<dbReference type="EMBL" id="FQUU01000006">
    <property type="protein sequence ID" value="SHF11527.1"/>
    <property type="molecule type" value="Genomic_DNA"/>
</dbReference>
<comment type="catalytic activity">
    <reaction evidence="6">
        <text>L-tryptophan + O2 = indole-3-acetamide + CO2 + H2O</text>
        <dbReference type="Rhea" id="RHEA:16165"/>
        <dbReference type="ChEBI" id="CHEBI:15377"/>
        <dbReference type="ChEBI" id="CHEBI:15379"/>
        <dbReference type="ChEBI" id="CHEBI:16031"/>
        <dbReference type="ChEBI" id="CHEBI:16526"/>
        <dbReference type="ChEBI" id="CHEBI:57912"/>
        <dbReference type="EC" id="1.13.12.3"/>
    </reaction>
</comment>
<evidence type="ECO:0000256" key="6">
    <source>
        <dbReference type="ARBA" id="ARBA00047321"/>
    </source>
</evidence>
<dbReference type="Gene3D" id="3.50.50.60">
    <property type="entry name" value="FAD/NAD(P)-binding domain"/>
    <property type="match status" value="1"/>
</dbReference>
<dbReference type="SUPFAM" id="SSF54373">
    <property type="entry name" value="FAD-linked reductases, C-terminal domain"/>
    <property type="match status" value="1"/>
</dbReference>
<evidence type="ECO:0000256" key="4">
    <source>
        <dbReference type="ARBA" id="ARBA00017871"/>
    </source>
</evidence>
<dbReference type="InterPro" id="IPR036188">
    <property type="entry name" value="FAD/NAD-bd_sf"/>
</dbReference>
<comment type="pathway">
    <text evidence="1">Plant hormone metabolism; auxin biosynthesis.</text>
</comment>
<reference evidence="8 9" key="1">
    <citation type="submission" date="2016-11" db="EMBL/GenBank/DDBJ databases">
        <authorList>
            <person name="Jaros S."/>
            <person name="Januszkiewicz K."/>
            <person name="Wedrychowicz H."/>
        </authorList>
    </citation>
    <scope>NUCLEOTIDE SEQUENCE [LARGE SCALE GENOMIC DNA]</scope>
    <source>
        <strain evidence="8 9">DSM 18119</strain>
    </source>
</reference>
<dbReference type="GO" id="GO:0009851">
    <property type="term" value="P:auxin biosynthetic process"/>
    <property type="evidence" value="ECO:0007669"/>
    <property type="project" value="UniProtKB-KW"/>
</dbReference>
<protein>
    <recommendedName>
        <fullName evidence="4">Tryptophan 2-monooxygenase</fullName>
        <ecNumber evidence="3">1.13.12.3</ecNumber>
    </recommendedName>
</protein>
<evidence type="ECO:0000259" key="7">
    <source>
        <dbReference type="Pfam" id="PF01593"/>
    </source>
</evidence>
<dbReference type="SUPFAM" id="SSF51905">
    <property type="entry name" value="FAD/NAD(P)-binding domain"/>
    <property type="match status" value="1"/>
</dbReference>
<comment type="similarity">
    <text evidence="2">Belongs to the tryptophan 2-monooxygenase family.</text>
</comment>
<evidence type="ECO:0000313" key="8">
    <source>
        <dbReference type="EMBL" id="SHF11527.1"/>
    </source>
</evidence>
<keyword evidence="5" id="KW-0073">Auxin biosynthesis</keyword>
<dbReference type="PANTHER" id="PTHR10742">
    <property type="entry name" value="FLAVIN MONOAMINE OXIDASE"/>
    <property type="match status" value="1"/>
</dbReference>
<evidence type="ECO:0000256" key="5">
    <source>
        <dbReference type="ARBA" id="ARBA00023070"/>
    </source>
</evidence>
<keyword evidence="9" id="KW-1185">Reference proteome</keyword>
<dbReference type="Pfam" id="PF01593">
    <property type="entry name" value="Amino_oxidase"/>
    <property type="match status" value="1"/>
</dbReference>
<gene>
    <name evidence="8" type="ORF">SAMN02745131_01834</name>
</gene>
<evidence type="ECO:0000256" key="2">
    <source>
        <dbReference type="ARBA" id="ARBA00005833"/>
    </source>
</evidence>
<dbReference type="InterPro" id="IPR050281">
    <property type="entry name" value="Flavin_monoamine_oxidase"/>
</dbReference>
<evidence type="ECO:0000256" key="1">
    <source>
        <dbReference type="ARBA" id="ARBA00004814"/>
    </source>
</evidence>
<dbReference type="GO" id="GO:0050361">
    <property type="term" value="F:tryptophan 2-monooxygenase activity"/>
    <property type="evidence" value="ECO:0007669"/>
    <property type="project" value="UniProtKB-EC"/>
</dbReference>
<dbReference type="RefSeq" id="WP_072835035.1">
    <property type="nucleotide sequence ID" value="NZ_FQUU01000006.1"/>
</dbReference>
<dbReference type="EC" id="1.13.12.3" evidence="3"/>
<dbReference type="Proteomes" id="UP000184048">
    <property type="component" value="Unassembled WGS sequence"/>
</dbReference>
<name>A0A1M4Z140_9BACT</name>
<proteinExistence type="inferred from homology"/>
<evidence type="ECO:0000256" key="3">
    <source>
        <dbReference type="ARBA" id="ARBA00012535"/>
    </source>
</evidence>
<sequence>MDQSPYDVIIIGAGASGLIAAYELSLTGRKVAVLEARARLGGRIHTIANKKFSVPVESGAEFIHGNLNLTKTLLKQAGISFSEVKGELWQKKSGKLSRQEDFIEDYNDLEKKFKQLKNDLPVSAFVEKYLTDDKYEELRFTLKNYVEGYYAAELSKASTYALCEELNTSDEEQYRIDGGYSQLMCYLAQQSEEHGCIFYYSHVAEQINWGENKTEVVTQSGTFYAAKLLITVPLGVLQQDKIQFNPGIPEKINAIKELGFGPVIKVILEFREAFWKSKEYTRNQDLSKLSFLFSRQEIPTWWTSFPQDSTILTGWIAGPRAAEMKNSTKNEILLKSLKSLQLIFDLEIRFLEQNLKEWDVFNWAIDEFNLGGYAYEVVNGPYFRKIVKEPVYNSIYFAGEALFDGPEIGTVEAALVSGRDTAHTIIASF</sequence>
<dbReference type="InterPro" id="IPR002937">
    <property type="entry name" value="Amino_oxidase"/>
</dbReference>
<dbReference type="AlphaFoldDB" id="A0A1M4Z140"/>
<evidence type="ECO:0000313" key="9">
    <source>
        <dbReference type="Proteomes" id="UP000184048"/>
    </source>
</evidence>
<accession>A0A1M4Z140</accession>
<feature type="domain" description="Amine oxidase" evidence="7">
    <location>
        <begin position="16"/>
        <end position="426"/>
    </location>
</feature>
<organism evidence="8 9">
    <name type="scientific">Flavisolibacter ginsengisoli DSM 18119</name>
    <dbReference type="NCBI Taxonomy" id="1121884"/>
    <lineage>
        <taxon>Bacteria</taxon>
        <taxon>Pseudomonadati</taxon>
        <taxon>Bacteroidota</taxon>
        <taxon>Chitinophagia</taxon>
        <taxon>Chitinophagales</taxon>
        <taxon>Chitinophagaceae</taxon>
        <taxon>Flavisolibacter</taxon>
    </lineage>
</organism>